<dbReference type="EMBL" id="VORX01000001">
    <property type="protein sequence ID" value="TXE10774.1"/>
    <property type="molecule type" value="Genomic_DNA"/>
</dbReference>
<dbReference type="RefSeq" id="WP_146889396.1">
    <property type="nucleotide sequence ID" value="NZ_VORX01000001.1"/>
</dbReference>
<dbReference type="Proteomes" id="UP000321734">
    <property type="component" value="Unassembled WGS sequence"/>
</dbReference>
<name>A0A5C7ARW8_9FLAO</name>
<dbReference type="AlphaFoldDB" id="A0A5C7ARW8"/>
<comment type="caution">
    <text evidence="1">The sequence shown here is derived from an EMBL/GenBank/DDBJ whole genome shotgun (WGS) entry which is preliminary data.</text>
</comment>
<evidence type="ECO:0000313" key="1">
    <source>
        <dbReference type="EMBL" id="TXE10774.1"/>
    </source>
</evidence>
<proteinExistence type="predicted"/>
<accession>A0A5C7ARW8</accession>
<gene>
    <name evidence="1" type="ORF">ES711_02380</name>
</gene>
<keyword evidence="2" id="KW-1185">Reference proteome</keyword>
<evidence type="ECO:0000313" key="2">
    <source>
        <dbReference type="Proteomes" id="UP000321734"/>
    </source>
</evidence>
<protein>
    <submittedName>
        <fullName evidence="1">Uncharacterized protein</fullName>
    </submittedName>
</protein>
<reference evidence="1 2" key="1">
    <citation type="submission" date="2019-08" db="EMBL/GenBank/DDBJ databases">
        <title>Genome sequence of Gelidibacter salicanalis IC162T.</title>
        <authorList>
            <person name="Bowman J.P."/>
        </authorList>
    </citation>
    <scope>NUCLEOTIDE SEQUENCE [LARGE SCALE GENOMIC DNA]</scope>
    <source>
        <strain evidence="1 2">IC162</strain>
    </source>
</reference>
<organism evidence="1 2">
    <name type="scientific">Gelidibacter salicanalis</name>
    <dbReference type="NCBI Taxonomy" id="291193"/>
    <lineage>
        <taxon>Bacteria</taxon>
        <taxon>Pseudomonadati</taxon>
        <taxon>Bacteroidota</taxon>
        <taxon>Flavobacteriia</taxon>
        <taxon>Flavobacteriales</taxon>
        <taxon>Flavobacteriaceae</taxon>
        <taxon>Gelidibacter</taxon>
    </lineage>
</organism>
<sequence length="60" mass="7115">MIKNYTFKSVNEALPNENDVYPDIIKTFNPNTYETEAKWEKGKGFEVFNEKFDTNRYVVS</sequence>